<feature type="transmembrane region" description="Helical" evidence="7">
    <location>
        <begin position="9"/>
        <end position="27"/>
    </location>
</feature>
<evidence type="ECO:0000256" key="5">
    <source>
        <dbReference type="ARBA" id="ARBA00022989"/>
    </source>
</evidence>
<evidence type="ECO:0000259" key="8">
    <source>
        <dbReference type="PROSITE" id="PS50928"/>
    </source>
</evidence>
<feature type="transmembrane region" description="Helical" evidence="7">
    <location>
        <begin position="106"/>
        <end position="127"/>
    </location>
</feature>
<dbReference type="Proteomes" id="UP000291269">
    <property type="component" value="Unassembled WGS sequence"/>
</dbReference>
<evidence type="ECO:0000256" key="6">
    <source>
        <dbReference type="ARBA" id="ARBA00023136"/>
    </source>
</evidence>
<feature type="transmembrane region" description="Helical" evidence="7">
    <location>
        <begin position="303"/>
        <end position="323"/>
    </location>
</feature>
<dbReference type="SUPFAM" id="SSF161098">
    <property type="entry name" value="MetI-like"/>
    <property type="match status" value="1"/>
</dbReference>
<evidence type="ECO:0000313" key="9">
    <source>
        <dbReference type="EMBL" id="RXZ62271.1"/>
    </source>
</evidence>
<dbReference type="InterPro" id="IPR035906">
    <property type="entry name" value="MetI-like_sf"/>
</dbReference>
<keyword evidence="3" id="KW-1003">Cell membrane</keyword>
<dbReference type="PANTHER" id="PTHR30465:SF0">
    <property type="entry name" value="OLIGOPEPTIDE TRANSPORT SYSTEM PERMEASE PROTEIN APPB"/>
    <property type="match status" value="1"/>
</dbReference>
<name>A0A4Q2KGY8_9FIRM</name>
<feature type="transmembrane region" description="Helical" evidence="7">
    <location>
        <begin position="139"/>
        <end position="164"/>
    </location>
</feature>
<dbReference type="GO" id="GO:0005886">
    <property type="term" value="C:plasma membrane"/>
    <property type="evidence" value="ECO:0007669"/>
    <property type="project" value="UniProtKB-SubCell"/>
</dbReference>
<comment type="subcellular location">
    <subcellularLocation>
        <location evidence="1 7">Cell membrane</location>
        <topology evidence="1 7">Multi-pass membrane protein</topology>
    </subcellularLocation>
</comment>
<evidence type="ECO:0000256" key="7">
    <source>
        <dbReference type="RuleBase" id="RU363032"/>
    </source>
</evidence>
<reference evidence="9 10" key="1">
    <citation type="journal article" date="2019" name="Gut">
        <title>Antibiotics-induced monodominance of a novel gut bacterial order.</title>
        <authorList>
            <person name="Hildebrand F."/>
            <person name="Moitinho-Silva L."/>
            <person name="Blasche S."/>
            <person name="Jahn M.T."/>
            <person name="Gossmann T.I."/>
            <person name="Heuerta-Cepas J."/>
            <person name="Hercog R."/>
            <person name="Luetge M."/>
            <person name="Bahram M."/>
            <person name="Pryszlak A."/>
            <person name="Alves R.J."/>
            <person name="Waszak S.M."/>
            <person name="Zhu A."/>
            <person name="Ye L."/>
            <person name="Costea P.I."/>
            <person name="Aalvink S."/>
            <person name="Belzer C."/>
            <person name="Forslund S.K."/>
            <person name="Sunagawa S."/>
            <person name="Hentschel U."/>
            <person name="Merten C."/>
            <person name="Patil K.R."/>
            <person name="Benes V."/>
            <person name="Bork P."/>
        </authorList>
    </citation>
    <scope>NUCLEOTIDE SEQUENCE [LARGE SCALE GENOMIC DNA]</scope>
    <source>
        <strain evidence="9 10">HDS1380</strain>
    </source>
</reference>
<evidence type="ECO:0000256" key="3">
    <source>
        <dbReference type="ARBA" id="ARBA00022475"/>
    </source>
</evidence>
<sequence>MVKYIIKRILLAIVILFGVSVIIYSLVRMMPGDFITNKFMQMVIDGKMSEKEFNRLLEVYGLADRSFWGILKGYFTWIGNVFQGDLGRSFKYEDSVSTIIVENMGISFGIAFAALILEFIIAIPLGVKAATNQYGVVDYSASVLSMIGTALPTFFFAAICIQLFSVQLGWFPVNGLTSTLPSDATEWTRFWDKIWHLVIPVFIMVFLSVGSLMRYTRTNTLEVLNADYIRTARAKGLSEGKVIYKHAFRNTLIPLVTLLAGTLPGLFSGAMITEQMFAIPGIGLKAYEALKAGDIPFIMGYNMFLAILTVLGTLLADLMYAVVDPRVKILK</sequence>
<keyword evidence="10" id="KW-1185">Reference proteome</keyword>
<dbReference type="OrthoDB" id="9773221at2"/>
<dbReference type="GO" id="GO:0055085">
    <property type="term" value="P:transmembrane transport"/>
    <property type="evidence" value="ECO:0007669"/>
    <property type="project" value="InterPro"/>
</dbReference>
<comment type="caution">
    <text evidence="9">The sequence shown here is derived from an EMBL/GenBank/DDBJ whole genome shotgun (WGS) entry which is preliminary data.</text>
</comment>
<proteinExistence type="inferred from homology"/>
<dbReference type="CDD" id="cd06261">
    <property type="entry name" value="TM_PBP2"/>
    <property type="match status" value="1"/>
</dbReference>
<dbReference type="AlphaFoldDB" id="A0A4Q2KGY8"/>
<keyword evidence="2 7" id="KW-0813">Transport</keyword>
<feature type="transmembrane region" description="Helical" evidence="7">
    <location>
        <begin position="251"/>
        <end position="272"/>
    </location>
</feature>
<evidence type="ECO:0000256" key="2">
    <source>
        <dbReference type="ARBA" id="ARBA00022448"/>
    </source>
</evidence>
<dbReference type="Gene3D" id="1.10.3720.10">
    <property type="entry name" value="MetI-like"/>
    <property type="match status" value="1"/>
</dbReference>
<comment type="similarity">
    <text evidence="7">Belongs to the binding-protein-dependent transport system permease family.</text>
</comment>
<dbReference type="PROSITE" id="PS50928">
    <property type="entry name" value="ABC_TM1"/>
    <property type="match status" value="1"/>
</dbReference>
<keyword evidence="6 7" id="KW-0472">Membrane</keyword>
<evidence type="ECO:0000256" key="4">
    <source>
        <dbReference type="ARBA" id="ARBA00022692"/>
    </source>
</evidence>
<evidence type="ECO:0000313" key="10">
    <source>
        <dbReference type="Proteomes" id="UP000291269"/>
    </source>
</evidence>
<dbReference type="RefSeq" id="WP_129225817.1">
    <property type="nucleotide sequence ID" value="NZ_SDOZ01000002.1"/>
</dbReference>
<gene>
    <name evidence="9" type="ORF">ESZ91_07715</name>
</gene>
<keyword evidence="4 7" id="KW-0812">Transmembrane</keyword>
<feature type="domain" description="ABC transmembrane type-1" evidence="8">
    <location>
        <begin position="104"/>
        <end position="320"/>
    </location>
</feature>
<accession>A0A4Q2KGY8</accession>
<keyword evidence="5 7" id="KW-1133">Transmembrane helix</keyword>
<dbReference type="EMBL" id="SDOZ01000002">
    <property type="protein sequence ID" value="RXZ62271.1"/>
    <property type="molecule type" value="Genomic_DNA"/>
</dbReference>
<feature type="transmembrane region" description="Helical" evidence="7">
    <location>
        <begin position="194"/>
        <end position="213"/>
    </location>
</feature>
<evidence type="ECO:0000256" key="1">
    <source>
        <dbReference type="ARBA" id="ARBA00004651"/>
    </source>
</evidence>
<dbReference type="Pfam" id="PF00528">
    <property type="entry name" value="BPD_transp_1"/>
    <property type="match status" value="1"/>
</dbReference>
<dbReference type="InterPro" id="IPR000515">
    <property type="entry name" value="MetI-like"/>
</dbReference>
<protein>
    <submittedName>
        <fullName evidence="9">ABC transporter permease</fullName>
    </submittedName>
</protein>
<dbReference type="PANTHER" id="PTHR30465">
    <property type="entry name" value="INNER MEMBRANE ABC TRANSPORTER"/>
    <property type="match status" value="1"/>
</dbReference>
<organism evidence="9 10">
    <name type="scientific">Candidatus Borkfalkia ceftriaxoniphila</name>
    <dbReference type="NCBI Taxonomy" id="2508949"/>
    <lineage>
        <taxon>Bacteria</taxon>
        <taxon>Bacillati</taxon>
        <taxon>Bacillota</taxon>
        <taxon>Clostridia</taxon>
        <taxon>Christensenellales</taxon>
        <taxon>Christensenellaceae</taxon>
        <taxon>Candidatus Borkfalkia</taxon>
    </lineage>
</organism>